<name>A0A381RGT7_9ZZZZ</name>
<dbReference type="AlphaFoldDB" id="A0A381RGT7"/>
<keyword evidence="1" id="KW-1133">Transmembrane helix</keyword>
<dbReference type="EMBL" id="UINC01001943">
    <property type="protein sequence ID" value="SUZ91032.1"/>
    <property type="molecule type" value="Genomic_DNA"/>
</dbReference>
<organism evidence="2">
    <name type="scientific">marine metagenome</name>
    <dbReference type="NCBI Taxonomy" id="408172"/>
    <lineage>
        <taxon>unclassified sequences</taxon>
        <taxon>metagenomes</taxon>
        <taxon>ecological metagenomes</taxon>
    </lineage>
</organism>
<evidence type="ECO:0000313" key="2">
    <source>
        <dbReference type="EMBL" id="SUZ91032.1"/>
    </source>
</evidence>
<sequence length="67" mass="7942">MEKYLITLFFIGLILFIIGYYENKQQNIPTKIEYKFIDKTIEEAQKDKQEPPSVIFKNLFNSAPILI</sequence>
<protein>
    <submittedName>
        <fullName evidence="2">Uncharacterized protein</fullName>
    </submittedName>
</protein>
<proteinExistence type="predicted"/>
<gene>
    <name evidence="2" type="ORF">METZ01_LOCUS43886</name>
</gene>
<keyword evidence="1" id="KW-0812">Transmembrane</keyword>
<feature type="transmembrane region" description="Helical" evidence="1">
    <location>
        <begin position="6"/>
        <end position="23"/>
    </location>
</feature>
<keyword evidence="1" id="KW-0472">Membrane</keyword>
<reference evidence="2" key="1">
    <citation type="submission" date="2018-05" db="EMBL/GenBank/DDBJ databases">
        <authorList>
            <person name="Lanie J.A."/>
            <person name="Ng W.-L."/>
            <person name="Kazmierczak K.M."/>
            <person name="Andrzejewski T.M."/>
            <person name="Davidsen T.M."/>
            <person name="Wayne K.J."/>
            <person name="Tettelin H."/>
            <person name="Glass J.I."/>
            <person name="Rusch D."/>
            <person name="Podicherti R."/>
            <person name="Tsui H.-C.T."/>
            <person name="Winkler M.E."/>
        </authorList>
    </citation>
    <scope>NUCLEOTIDE SEQUENCE</scope>
</reference>
<evidence type="ECO:0000256" key="1">
    <source>
        <dbReference type="SAM" id="Phobius"/>
    </source>
</evidence>
<accession>A0A381RGT7</accession>